<evidence type="ECO:0000313" key="2">
    <source>
        <dbReference type="Proteomes" id="UP000504611"/>
    </source>
</evidence>
<dbReference type="GeneID" id="104967889"/>
<dbReference type="RefSeq" id="XP_010795727.1">
    <property type="nucleotide sequence ID" value="XM_010797425.1"/>
</dbReference>
<keyword evidence="1" id="KW-0732">Signal</keyword>
<gene>
    <name evidence="3" type="primary">LOC104967889</name>
</gene>
<dbReference type="OrthoDB" id="6270617at2759"/>
<dbReference type="Proteomes" id="UP000504611">
    <property type="component" value="Unplaced"/>
</dbReference>
<sequence length="107" mass="11774">MLLLSSPRNGRLRQASLLLLTAVLLCVAPVSASPPVSSKCPRHLDCAKDGRHFCRPGSSRCGPCLAPLEENEEGNCEVKKRHHKQGKEYINISLSRGRSYDFISNIS</sequence>
<keyword evidence="2" id="KW-1185">Reference proteome</keyword>
<evidence type="ECO:0000313" key="3">
    <source>
        <dbReference type="RefSeq" id="XP_010795727.1"/>
    </source>
</evidence>
<accession>A0A6I9Q6G2</accession>
<dbReference type="GO" id="GO:0016020">
    <property type="term" value="C:membrane"/>
    <property type="evidence" value="ECO:0007669"/>
    <property type="project" value="InterPro"/>
</dbReference>
<dbReference type="Pfam" id="PF06809">
    <property type="entry name" value="NPDC1"/>
    <property type="match status" value="1"/>
</dbReference>
<name>A0A6I9Q6G2_9TELE</name>
<dbReference type="AlphaFoldDB" id="A0A6I9Q6G2"/>
<organism evidence="2 3">
    <name type="scientific">Notothenia coriiceps</name>
    <name type="common">black rockcod</name>
    <dbReference type="NCBI Taxonomy" id="8208"/>
    <lineage>
        <taxon>Eukaryota</taxon>
        <taxon>Metazoa</taxon>
        <taxon>Chordata</taxon>
        <taxon>Craniata</taxon>
        <taxon>Vertebrata</taxon>
        <taxon>Euteleostomi</taxon>
        <taxon>Actinopterygii</taxon>
        <taxon>Neopterygii</taxon>
        <taxon>Teleostei</taxon>
        <taxon>Neoteleostei</taxon>
        <taxon>Acanthomorphata</taxon>
        <taxon>Eupercaria</taxon>
        <taxon>Perciformes</taxon>
        <taxon>Notothenioidei</taxon>
        <taxon>Nototheniidae</taxon>
        <taxon>Notothenia</taxon>
    </lineage>
</organism>
<reference evidence="3" key="1">
    <citation type="submission" date="2025-08" db="UniProtKB">
        <authorList>
            <consortium name="RefSeq"/>
        </authorList>
    </citation>
    <scope>IDENTIFICATION</scope>
    <source>
        <tissue evidence="3">Muscle</tissue>
    </source>
</reference>
<evidence type="ECO:0000256" key="1">
    <source>
        <dbReference type="SAM" id="SignalP"/>
    </source>
</evidence>
<dbReference type="KEGG" id="ncc:104967889"/>
<feature type="chain" id="PRO_5026786573" evidence="1">
    <location>
        <begin position="33"/>
        <end position="107"/>
    </location>
</feature>
<proteinExistence type="predicted"/>
<protein>
    <submittedName>
        <fullName evidence="3">Neural proliferation differentiation and control protein 1-like</fullName>
    </submittedName>
</protein>
<dbReference type="InterPro" id="IPR009635">
    <property type="entry name" value="NPDC1"/>
</dbReference>
<feature type="signal peptide" evidence="1">
    <location>
        <begin position="1"/>
        <end position="32"/>
    </location>
</feature>